<evidence type="ECO:0000256" key="2">
    <source>
        <dbReference type="ARBA" id="ARBA00004651"/>
    </source>
</evidence>
<dbReference type="InterPro" id="IPR036890">
    <property type="entry name" value="HATPase_C_sf"/>
</dbReference>
<evidence type="ECO:0000259" key="14">
    <source>
        <dbReference type="PROSITE" id="PS50885"/>
    </source>
</evidence>
<sequence>MKVRRIRNKILGSVILIVIVSLTAISILAFERFSSILENQALSEDVIHLEQTSEQMDQLIDDVQKYSANMVNDELLQQFARRTEYVSVYDELHAYKEVVDHLTKFNVLRDYLASSAVIRADGKVFWSSLFSDPYFELELQKEWYRDALASGAKSGFTVPHVIQDRSAQKVISFFIRFNEDIGGVLLLNIKYEAFGGLLQGLGQSFDRYAWLKDQGSPFLWNEGMPEDLERVTFVSSEEGISVNKRGEGYYLTRSFDKTGWSIVTFTSRERFYQLVGYVVKYWAIFIALCIGLCMLLFLPIISSIMRPISQMSKAMKQVSMGNYDIRLTFRSNDELDVLRTGFETMTRDIEQQLMERVEQEKWKRRMSADLLFAQIHPHFIYNTLNTVVYLARKGNNHAVEDIVESFIGILHDAVRIGDRGLYVTVDQEKEIIDHYVRIQKYRYADKFDLVWDVDVNSEALQIPRSILQPLVENAIYHGFSEHEAKGQIVMTIAEAEDKLVMTVQDNGIGIEPGTLEAIRDGTLAATERKGGMKNIGLANIRERIAYLYGAAGKLEVESSEGVGTTVRIVLPRQPDIVDGHEKERIVFKNG</sequence>
<keyword evidence="10" id="KW-0902">Two-component regulatory system</keyword>
<dbReference type="GO" id="GO:0004673">
    <property type="term" value="F:protein histidine kinase activity"/>
    <property type="evidence" value="ECO:0007669"/>
    <property type="project" value="UniProtKB-EC"/>
</dbReference>
<gene>
    <name evidence="15" type="ORF">ACFO1S_18225</name>
</gene>
<dbReference type="Pfam" id="PF06580">
    <property type="entry name" value="His_kinase"/>
    <property type="match status" value="1"/>
</dbReference>
<dbReference type="PROSITE" id="PS50885">
    <property type="entry name" value="HAMP"/>
    <property type="match status" value="1"/>
</dbReference>
<dbReference type="PRINTS" id="PR00344">
    <property type="entry name" value="BCTRLSENSOR"/>
</dbReference>
<keyword evidence="8 15" id="KW-0418">Kinase</keyword>
<comment type="caution">
    <text evidence="15">The sequence shown here is derived from an EMBL/GenBank/DDBJ whole genome shotgun (WGS) entry which is preliminary data.</text>
</comment>
<organism evidence="15 16">
    <name type="scientific">Cohnella boryungensis</name>
    <dbReference type="NCBI Taxonomy" id="768479"/>
    <lineage>
        <taxon>Bacteria</taxon>
        <taxon>Bacillati</taxon>
        <taxon>Bacillota</taxon>
        <taxon>Bacilli</taxon>
        <taxon>Bacillales</taxon>
        <taxon>Paenibacillaceae</taxon>
        <taxon>Cohnella</taxon>
    </lineage>
</organism>
<dbReference type="InterPro" id="IPR050640">
    <property type="entry name" value="Bact_2-comp_sensor_kinase"/>
</dbReference>
<accession>A0ABV8SEI7</accession>
<evidence type="ECO:0000259" key="13">
    <source>
        <dbReference type="PROSITE" id="PS50109"/>
    </source>
</evidence>
<evidence type="ECO:0000256" key="7">
    <source>
        <dbReference type="ARBA" id="ARBA00022741"/>
    </source>
</evidence>
<evidence type="ECO:0000256" key="9">
    <source>
        <dbReference type="ARBA" id="ARBA00022840"/>
    </source>
</evidence>
<proteinExistence type="predicted"/>
<dbReference type="PROSITE" id="PS50109">
    <property type="entry name" value="HIS_KIN"/>
    <property type="match status" value="1"/>
</dbReference>
<dbReference type="SUPFAM" id="SSF158472">
    <property type="entry name" value="HAMP domain-like"/>
    <property type="match status" value="1"/>
</dbReference>
<dbReference type="Gene3D" id="6.10.340.10">
    <property type="match status" value="1"/>
</dbReference>
<dbReference type="Proteomes" id="UP001595755">
    <property type="component" value="Unassembled WGS sequence"/>
</dbReference>
<feature type="transmembrane region" description="Helical" evidence="12">
    <location>
        <begin position="281"/>
        <end position="305"/>
    </location>
</feature>
<protein>
    <recommendedName>
        <fullName evidence="3">histidine kinase</fullName>
        <ecNumber evidence="3">2.7.13.3</ecNumber>
    </recommendedName>
</protein>
<keyword evidence="12" id="KW-1133">Transmembrane helix</keyword>
<evidence type="ECO:0000313" key="16">
    <source>
        <dbReference type="Proteomes" id="UP001595755"/>
    </source>
</evidence>
<evidence type="ECO:0000256" key="11">
    <source>
        <dbReference type="ARBA" id="ARBA00023136"/>
    </source>
</evidence>
<keyword evidence="9" id="KW-0067">ATP-binding</keyword>
<dbReference type="PANTHER" id="PTHR34220:SF7">
    <property type="entry name" value="SENSOR HISTIDINE KINASE YPDA"/>
    <property type="match status" value="1"/>
</dbReference>
<evidence type="ECO:0000256" key="1">
    <source>
        <dbReference type="ARBA" id="ARBA00000085"/>
    </source>
</evidence>
<evidence type="ECO:0000256" key="12">
    <source>
        <dbReference type="SAM" id="Phobius"/>
    </source>
</evidence>
<comment type="catalytic activity">
    <reaction evidence="1">
        <text>ATP + protein L-histidine = ADP + protein N-phospho-L-histidine.</text>
        <dbReference type="EC" id="2.7.13.3"/>
    </reaction>
</comment>
<dbReference type="PANTHER" id="PTHR34220">
    <property type="entry name" value="SENSOR HISTIDINE KINASE YPDA"/>
    <property type="match status" value="1"/>
</dbReference>
<feature type="transmembrane region" description="Helical" evidence="12">
    <location>
        <begin position="12"/>
        <end position="30"/>
    </location>
</feature>
<dbReference type="InterPro" id="IPR003660">
    <property type="entry name" value="HAMP_dom"/>
</dbReference>
<keyword evidence="11 12" id="KW-0472">Membrane</keyword>
<evidence type="ECO:0000256" key="4">
    <source>
        <dbReference type="ARBA" id="ARBA00022475"/>
    </source>
</evidence>
<dbReference type="Pfam" id="PF00672">
    <property type="entry name" value="HAMP"/>
    <property type="match status" value="1"/>
</dbReference>
<evidence type="ECO:0000256" key="10">
    <source>
        <dbReference type="ARBA" id="ARBA00023012"/>
    </source>
</evidence>
<dbReference type="EC" id="2.7.13.3" evidence="3"/>
<dbReference type="RefSeq" id="WP_204604264.1">
    <property type="nucleotide sequence ID" value="NZ_JBHSED010000038.1"/>
</dbReference>
<comment type="subcellular location">
    <subcellularLocation>
        <location evidence="2">Cell membrane</location>
        <topology evidence="2">Multi-pass membrane protein</topology>
    </subcellularLocation>
</comment>
<feature type="domain" description="Histidine kinase" evidence="13">
    <location>
        <begin position="466"/>
        <end position="574"/>
    </location>
</feature>
<evidence type="ECO:0000256" key="8">
    <source>
        <dbReference type="ARBA" id="ARBA00022777"/>
    </source>
</evidence>
<dbReference type="InterPro" id="IPR010559">
    <property type="entry name" value="Sig_transdc_His_kin_internal"/>
</dbReference>
<dbReference type="InterPro" id="IPR005467">
    <property type="entry name" value="His_kinase_dom"/>
</dbReference>
<keyword evidence="7" id="KW-0547">Nucleotide-binding</keyword>
<dbReference type="Gene3D" id="3.30.565.10">
    <property type="entry name" value="Histidine kinase-like ATPase, C-terminal domain"/>
    <property type="match status" value="1"/>
</dbReference>
<evidence type="ECO:0000256" key="3">
    <source>
        <dbReference type="ARBA" id="ARBA00012438"/>
    </source>
</evidence>
<keyword evidence="6 15" id="KW-0808">Transferase</keyword>
<dbReference type="Pfam" id="PF02518">
    <property type="entry name" value="HATPase_c"/>
    <property type="match status" value="1"/>
</dbReference>
<dbReference type="SMART" id="SM00304">
    <property type="entry name" value="HAMP"/>
    <property type="match status" value="1"/>
</dbReference>
<reference evidence="16" key="1">
    <citation type="journal article" date="2019" name="Int. J. Syst. Evol. Microbiol.">
        <title>The Global Catalogue of Microorganisms (GCM) 10K type strain sequencing project: providing services to taxonomists for standard genome sequencing and annotation.</title>
        <authorList>
            <consortium name="The Broad Institute Genomics Platform"/>
            <consortium name="The Broad Institute Genome Sequencing Center for Infectious Disease"/>
            <person name="Wu L."/>
            <person name="Ma J."/>
        </authorList>
    </citation>
    <scope>NUCLEOTIDE SEQUENCE [LARGE SCALE GENOMIC DNA]</scope>
    <source>
        <strain evidence="16">CGMCC 4.1641</strain>
    </source>
</reference>
<dbReference type="EMBL" id="JBHSED010000038">
    <property type="protein sequence ID" value="MFC4305372.1"/>
    <property type="molecule type" value="Genomic_DNA"/>
</dbReference>
<dbReference type="InterPro" id="IPR004358">
    <property type="entry name" value="Sig_transdc_His_kin-like_C"/>
</dbReference>
<name>A0ABV8SEI7_9BACL</name>
<dbReference type="SMART" id="SM00387">
    <property type="entry name" value="HATPase_c"/>
    <property type="match status" value="1"/>
</dbReference>
<evidence type="ECO:0000313" key="15">
    <source>
        <dbReference type="EMBL" id="MFC4305372.1"/>
    </source>
</evidence>
<keyword evidence="5" id="KW-0597">Phosphoprotein</keyword>
<keyword evidence="16" id="KW-1185">Reference proteome</keyword>
<keyword evidence="4" id="KW-1003">Cell membrane</keyword>
<dbReference type="CDD" id="cd06225">
    <property type="entry name" value="HAMP"/>
    <property type="match status" value="1"/>
</dbReference>
<keyword evidence="12" id="KW-0812">Transmembrane</keyword>
<evidence type="ECO:0000256" key="6">
    <source>
        <dbReference type="ARBA" id="ARBA00022679"/>
    </source>
</evidence>
<evidence type="ECO:0000256" key="5">
    <source>
        <dbReference type="ARBA" id="ARBA00022553"/>
    </source>
</evidence>
<feature type="domain" description="HAMP" evidence="14">
    <location>
        <begin position="302"/>
        <end position="354"/>
    </location>
</feature>
<dbReference type="InterPro" id="IPR003594">
    <property type="entry name" value="HATPase_dom"/>
</dbReference>
<dbReference type="SUPFAM" id="SSF55874">
    <property type="entry name" value="ATPase domain of HSP90 chaperone/DNA topoisomerase II/histidine kinase"/>
    <property type="match status" value="1"/>
</dbReference>